<dbReference type="GO" id="GO:0005576">
    <property type="term" value="C:extracellular region"/>
    <property type="evidence" value="ECO:0007669"/>
    <property type="project" value="TreeGrafter"/>
</dbReference>
<organism evidence="10 11">
    <name type="scientific">Amycolatopsis alkalitolerans</name>
    <dbReference type="NCBI Taxonomy" id="2547244"/>
    <lineage>
        <taxon>Bacteria</taxon>
        <taxon>Bacillati</taxon>
        <taxon>Actinomycetota</taxon>
        <taxon>Actinomycetes</taxon>
        <taxon>Pseudonocardiales</taxon>
        <taxon>Pseudonocardiaceae</taxon>
        <taxon>Amycolatopsis</taxon>
    </lineage>
</organism>
<feature type="active site" description="Proton donor/acceptor" evidence="7">
    <location>
        <position position="320"/>
    </location>
</feature>
<keyword evidence="5" id="KW-0012">Acyltransferase</keyword>
<dbReference type="CDD" id="cd16913">
    <property type="entry name" value="YkuD_like"/>
    <property type="match status" value="1"/>
</dbReference>
<dbReference type="Proteomes" id="UP000305546">
    <property type="component" value="Unassembled WGS sequence"/>
</dbReference>
<dbReference type="InterPro" id="IPR041280">
    <property type="entry name" value="Big_10"/>
</dbReference>
<dbReference type="InterPro" id="IPR005490">
    <property type="entry name" value="LD_TPept_cat_dom"/>
</dbReference>
<dbReference type="InterPro" id="IPR050979">
    <property type="entry name" value="LD-transpeptidase"/>
</dbReference>
<evidence type="ECO:0000256" key="7">
    <source>
        <dbReference type="PROSITE-ProRule" id="PRU01373"/>
    </source>
</evidence>
<gene>
    <name evidence="10" type="ORF">FG385_22710</name>
</gene>
<keyword evidence="2" id="KW-0808">Transferase</keyword>
<comment type="caution">
    <text evidence="10">The sequence shown here is derived from an EMBL/GenBank/DDBJ whole genome shotgun (WGS) entry which is preliminary data.</text>
</comment>
<evidence type="ECO:0000256" key="5">
    <source>
        <dbReference type="ARBA" id="ARBA00023315"/>
    </source>
</evidence>
<dbReference type="Pfam" id="PF17964">
    <property type="entry name" value="Big_10"/>
    <property type="match status" value="1"/>
</dbReference>
<dbReference type="UniPathway" id="UPA00219"/>
<keyword evidence="4 7" id="KW-0573">Peptidoglycan synthesis</keyword>
<dbReference type="Gene3D" id="2.40.440.10">
    <property type="entry name" value="L,D-transpeptidase catalytic domain-like"/>
    <property type="match status" value="1"/>
</dbReference>
<dbReference type="PANTHER" id="PTHR30582">
    <property type="entry name" value="L,D-TRANSPEPTIDASE"/>
    <property type="match status" value="1"/>
</dbReference>
<keyword evidence="11" id="KW-1185">Reference proteome</keyword>
<keyword evidence="6 7" id="KW-0961">Cell wall biogenesis/degradation</keyword>
<dbReference type="GO" id="GO:0016746">
    <property type="term" value="F:acyltransferase activity"/>
    <property type="evidence" value="ECO:0007669"/>
    <property type="project" value="UniProtKB-KW"/>
</dbReference>
<evidence type="ECO:0000313" key="10">
    <source>
        <dbReference type="EMBL" id="TNC23202.1"/>
    </source>
</evidence>
<dbReference type="AlphaFoldDB" id="A0A5C4LYE2"/>
<dbReference type="Pfam" id="PF03734">
    <property type="entry name" value="YkuD"/>
    <property type="match status" value="1"/>
</dbReference>
<dbReference type="CDD" id="cd13432">
    <property type="entry name" value="LDT_IgD_like_2"/>
    <property type="match status" value="1"/>
</dbReference>
<dbReference type="InterPro" id="IPR038063">
    <property type="entry name" value="Transpep_catalytic_dom"/>
</dbReference>
<dbReference type="GO" id="GO:0071972">
    <property type="term" value="F:peptidoglycan L,D-transpeptidase activity"/>
    <property type="evidence" value="ECO:0007669"/>
    <property type="project" value="TreeGrafter"/>
</dbReference>
<evidence type="ECO:0000256" key="3">
    <source>
        <dbReference type="ARBA" id="ARBA00022960"/>
    </source>
</evidence>
<evidence type="ECO:0000259" key="9">
    <source>
        <dbReference type="PROSITE" id="PS52029"/>
    </source>
</evidence>
<dbReference type="GO" id="GO:0008360">
    <property type="term" value="P:regulation of cell shape"/>
    <property type="evidence" value="ECO:0007669"/>
    <property type="project" value="UniProtKB-UniRule"/>
</dbReference>
<evidence type="ECO:0000256" key="8">
    <source>
        <dbReference type="SAM" id="MobiDB-lite"/>
    </source>
</evidence>
<evidence type="ECO:0000256" key="6">
    <source>
        <dbReference type="ARBA" id="ARBA00023316"/>
    </source>
</evidence>
<name>A0A5C4LYE2_9PSEU</name>
<evidence type="ECO:0000256" key="1">
    <source>
        <dbReference type="ARBA" id="ARBA00004752"/>
    </source>
</evidence>
<evidence type="ECO:0000256" key="2">
    <source>
        <dbReference type="ARBA" id="ARBA00022679"/>
    </source>
</evidence>
<protein>
    <recommendedName>
        <fullName evidence="9">L,D-TPase catalytic domain-containing protein</fullName>
    </recommendedName>
</protein>
<dbReference type="Gene3D" id="2.60.40.3780">
    <property type="match status" value="1"/>
</dbReference>
<evidence type="ECO:0000256" key="4">
    <source>
        <dbReference type="ARBA" id="ARBA00022984"/>
    </source>
</evidence>
<proteinExistence type="predicted"/>
<accession>A0A5C4LYE2</accession>
<evidence type="ECO:0000313" key="11">
    <source>
        <dbReference type="Proteomes" id="UP000305546"/>
    </source>
</evidence>
<dbReference type="EMBL" id="VDFW01000021">
    <property type="protein sequence ID" value="TNC23202.1"/>
    <property type="molecule type" value="Genomic_DNA"/>
</dbReference>
<dbReference type="GO" id="GO:0018104">
    <property type="term" value="P:peptidoglycan-protein cross-linking"/>
    <property type="evidence" value="ECO:0007669"/>
    <property type="project" value="TreeGrafter"/>
</dbReference>
<dbReference type="Gene3D" id="2.60.40.3710">
    <property type="match status" value="1"/>
</dbReference>
<feature type="active site" description="Nucleophile" evidence="7">
    <location>
        <position position="338"/>
    </location>
</feature>
<reference evidence="10 11" key="1">
    <citation type="submission" date="2019-06" db="EMBL/GenBank/DDBJ databases">
        <title>Amycolatopsis alkalitolerans sp. nov., isolated from Gastrodia elata Blume.</title>
        <authorList>
            <person name="Narsing Rao M.P."/>
            <person name="Li W.J."/>
        </authorList>
    </citation>
    <scope>NUCLEOTIDE SEQUENCE [LARGE SCALE GENOMIC DNA]</scope>
    <source>
        <strain evidence="10 11">SYSUP0005</strain>
    </source>
</reference>
<dbReference type="RefSeq" id="WP_139098782.1">
    <property type="nucleotide sequence ID" value="NZ_VDFW01000021.1"/>
</dbReference>
<keyword evidence="3 7" id="KW-0133">Cell shape</keyword>
<dbReference type="SUPFAM" id="SSF141523">
    <property type="entry name" value="L,D-transpeptidase catalytic domain-like"/>
    <property type="match status" value="1"/>
</dbReference>
<dbReference type="GO" id="GO:0071555">
    <property type="term" value="P:cell wall organization"/>
    <property type="evidence" value="ECO:0007669"/>
    <property type="project" value="UniProtKB-UniRule"/>
</dbReference>
<dbReference type="PANTHER" id="PTHR30582:SF2">
    <property type="entry name" value="L,D-TRANSPEPTIDASE YCIB-RELATED"/>
    <property type="match status" value="1"/>
</dbReference>
<comment type="pathway">
    <text evidence="1 7">Cell wall biogenesis; peptidoglycan biosynthesis.</text>
</comment>
<dbReference type="PROSITE" id="PS52029">
    <property type="entry name" value="LD_TPASE"/>
    <property type="match status" value="1"/>
</dbReference>
<dbReference type="OrthoDB" id="5242354at2"/>
<sequence length="429" mass="45563">MGEAHEMRGRLLAIVVMVVAAVAVAGCSASQPNSAAGPAKPAIPAVRLAISPANSSQNVATDAPIVVTATGGQVRDVSVHSQGDQVMGSFDTQRSTWRSTGTLNVAQTYTVTATGVNPAGQATTVTSSFTTLTPSKTFRTHIFEGDHDTYGVGMPIELTFSHAITNKAAVEQALHVTSSQPVVGAWWWLDDEHVDFRPRDYWPAHTTVSFTGLLDGVQGAPGMYGTADLTQTFLIGDSLIVTASTTTHHMQVYRNGQLQYDWPISTGKRGHDTPDGTYLTIDKANPEEMKPSDIAPGQPGYYDLQVPWSVRFTWSGDFLHDAYWSVGQQGSSDVSHGCVNMPPQAAQTYYQEELPGDPVTITNSPLAGTNGDGWTDWFYSWPQLLDKSALHKAVQAGPNGSTFVAPSEVPASTAGAPLTTAPANNSAAA</sequence>
<feature type="domain" description="L,D-TPase catalytic" evidence="9">
    <location>
        <begin position="239"/>
        <end position="362"/>
    </location>
</feature>
<feature type="region of interest" description="Disordered" evidence="8">
    <location>
        <begin position="404"/>
        <end position="429"/>
    </location>
</feature>